<dbReference type="EMBL" id="QGKV02000299">
    <property type="protein sequence ID" value="KAF3598001.1"/>
    <property type="molecule type" value="Genomic_DNA"/>
</dbReference>
<keyword evidence="2" id="KW-1185">Reference proteome</keyword>
<dbReference type="PANTHER" id="PTHR31260">
    <property type="entry name" value="CYSTATIN/MONELLIN SUPERFAMILY PROTEIN"/>
    <property type="match status" value="1"/>
</dbReference>
<protein>
    <submittedName>
        <fullName evidence="1">Uncharacterized protein</fullName>
    </submittedName>
</protein>
<name>A0ABQ7ELZ5_BRACR</name>
<dbReference type="Proteomes" id="UP000266723">
    <property type="component" value="Unassembled WGS sequence"/>
</dbReference>
<evidence type="ECO:0000313" key="2">
    <source>
        <dbReference type="Proteomes" id="UP000266723"/>
    </source>
</evidence>
<dbReference type="InterPro" id="IPR006462">
    <property type="entry name" value="MS5"/>
</dbReference>
<evidence type="ECO:0000313" key="1">
    <source>
        <dbReference type="EMBL" id="KAF3598001.1"/>
    </source>
</evidence>
<organism evidence="1 2">
    <name type="scientific">Brassica cretica</name>
    <name type="common">Mustard</name>
    <dbReference type="NCBI Taxonomy" id="69181"/>
    <lineage>
        <taxon>Eukaryota</taxon>
        <taxon>Viridiplantae</taxon>
        <taxon>Streptophyta</taxon>
        <taxon>Embryophyta</taxon>
        <taxon>Tracheophyta</taxon>
        <taxon>Spermatophyta</taxon>
        <taxon>Magnoliopsida</taxon>
        <taxon>eudicotyledons</taxon>
        <taxon>Gunneridae</taxon>
        <taxon>Pentapetalae</taxon>
        <taxon>rosids</taxon>
        <taxon>malvids</taxon>
        <taxon>Brassicales</taxon>
        <taxon>Brassicaceae</taxon>
        <taxon>Brassiceae</taxon>
        <taxon>Brassica</taxon>
    </lineage>
</organism>
<accession>A0ABQ7ELZ5</accession>
<proteinExistence type="predicted"/>
<reference evidence="1 2" key="1">
    <citation type="journal article" date="2020" name="BMC Genomics">
        <title>Intraspecific diversification of the crop wild relative Brassica cretica Lam. using demographic model selection.</title>
        <authorList>
            <person name="Kioukis A."/>
            <person name="Michalopoulou V.A."/>
            <person name="Briers L."/>
            <person name="Pirintsos S."/>
            <person name="Studholme D.J."/>
            <person name="Pavlidis P."/>
            <person name="Sarris P.F."/>
        </authorList>
    </citation>
    <scope>NUCLEOTIDE SEQUENCE [LARGE SCALE GENOMIC DNA]</scope>
    <source>
        <strain evidence="2">cv. PFS-1207/04</strain>
    </source>
</reference>
<comment type="caution">
    <text evidence="1">The sequence shown here is derived from an EMBL/GenBank/DDBJ whole genome shotgun (WGS) entry which is preliminary data.</text>
</comment>
<sequence length="122" mass="14299">MHDEEENMSTLENPSEVYYRAYRDYWRKVNESDVGLHRYNILKGTNFQPYSLVKFNMLPNCVSSFYITLLAHDSALDPLEKTFQVRVDEQNANCLDFTCSIARLKDEGAKCGRGKMRKLEFE</sequence>
<gene>
    <name evidence="1" type="ORF">DY000_02023540</name>
</gene>
<dbReference type="PANTHER" id="PTHR31260:SF35">
    <property type="entry name" value="MALECTIN-LIKE DOMAIN-CONTAINING PROTEIN"/>
    <property type="match status" value="1"/>
</dbReference>